<name>A0A6I9V436_BACDO</name>
<proteinExistence type="predicted"/>
<gene>
    <name evidence="2" type="primary">LOC105228164</name>
</gene>
<dbReference type="OrthoDB" id="1936208at2759"/>
<sequence>MSDISKNKQKTKRTNGWEEAGCEFYQENYCADWDGFAKNPIAITTLLPSKQNRLGTSKRNYTQLDRKQKICWQQFPSTTQRNYQQNDGQFSLLPDLSQVINDEEHIWEEMFQIKQLPLAMHQKKEFKLDLQYPIPILVPFIRSKGFELEKNNDFFCKKWFNNGPFG</sequence>
<reference evidence="2" key="1">
    <citation type="submission" date="2025-08" db="UniProtKB">
        <authorList>
            <consortium name="RefSeq"/>
        </authorList>
    </citation>
    <scope>IDENTIFICATION</scope>
    <source>
        <tissue evidence="2">Adult</tissue>
    </source>
</reference>
<dbReference type="GeneID" id="105228164"/>
<accession>A0A6I9V436</accession>
<dbReference type="AlphaFoldDB" id="A0A6I9V436"/>
<evidence type="ECO:0000313" key="1">
    <source>
        <dbReference type="Proteomes" id="UP001652620"/>
    </source>
</evidence>
<dbReference type="Proteomes" id="UP001652620">
    <property type="component" value="Chromosome 3"/>
</dbReference>
<keyword evidence="1" id="KW-1185">Reference proteome</keyword>
<organism evidence="1 2">
    <name type="scientific">Bactrocera dorsalis</name>
    <name type="common">Oriental fruit fly</name>
    <name type="synonym">Dacus dorsalis</name>
    <dbReference type="NCBI Taxonomy" id="27457"/>
    <lineage>
        <taxon>Eukaryota</taxon>
        <taxon>Metazoa</taxon>
        <taxon>Ecdysozoa</taxon>
        <taxon>Arthropoda</taxon>
        <taxon>Hexapoda</taxon>
        <taxon>Insecta</taxon>
        <taxon>Pterygota</taxon>
        <taxon>Neoptera</taxon>
        <taxon>Endopterygota</taxon>
        <taxon>Diptera</taxon>
        <taxon>Brachycera</taxon>
        <taxon>Muscomorpha</taxon>
        <taxon>Tephritoidea</taxon>
        <taxon>Tephritidae</taxon>
        <taxon>Bactrocera</taxon>
        <taxon>Bactrocera</taxon>
    </lineage>
</organism>
<protein>
    <submittedName>
        <fullName evidence="2">Uncharacterized protein LOC105228164 isoform X3</fullName>
    </submittedName>
</protein>
<dbReference type="RefSeq" id="XP_011206165.1">
    <property type="nucleotide sequence ID" value="XM_011207863.4"/>
</dbReference>
<evidence type="ECO:0000313" key="2">
    <source>
        <dbReference type="RefSeq" id="XP_011206165.1"/>
    </source>
</evidence>